<dbReference type="Proteomes" id="UP000199032">
    <property type="component" value="Unassembled WGS sequence"/>
</dbReference>
<accession>A0A0S4LFY5</accession>
<dbReference type="Pfam" id="PF00891">
    <property type="entry name" value="Methyltransf_2"/>
    <property type="match status" value="1"/>
</dbReference>
<feature type="domain" description="O-methyltransferase C-terminal" evidence="5">
    <location>
        <begin position="133"/>
        <end position="316"/>
    </location>
</feature>
<proteinExistence type="predicted"/>
<dbReference type="InterPro" id="IPR036388">
    <property type="entry name" value="WH-like_DNA-bd_sf"/>
</dbReference>
<evidence type="ECO:0000313" key="7">
    <source>
        <dbReference type="EMBL" id="CUS35549.1"/>
    </source>
</evidence>
<dbReference type="EC" id="2.1.1.-" evidence="7"/>
<dbReference type="CDD" id="cd02440">
    <property type="entry name" value="AdoMet_MTases"/>
    <property type="match status" value="1"/>
</dbReference>
<sequence length="335" mass="36871">MSKGAGVSRELSLAEIFQLGYYWETKILLTAVKLDVFSAIDERPKSDQDIAGRLQADPPTLGLLLNALVAMKLLTKEAELYGNSSIAIKYLVRSSPQYVGHLLLLHDAEWNNWGKLEETIRTGKRTVDRHVFETDPELGSHVLAVLNRIGQQSGPDLAKRLKLAGRERMCDLGGGAGTNAIAFCQVYPDLHATVFDLPETLKLTEKTVKEAGLESRITLHPGDFNRNPLGGPYDVVLMSDILHYQTFEMNQDLVKKVYGALVPGGRLVIKDRFLDEAGTGPAWTTAFAVHILVNTQKGSCFQASEAMQWLYAAGFSSVVELEKTAVVQGVKSRET</sequence>
<evidence type="ECO:0000256" key="2">
    <source>
        <dbReference type="ARBA" id="ARBA00022679"/>
    </source>
</evidence>
<evidence type="ECO:0000256" key="4">
    <source>
        <dbReference type="PIRSR" id="PIRSR005739-1"/>
    </source>
</evidence>
<dbReference type="PROSITE" id="PS51683">
    <property type="entry name" value="SAM_OMT_II"/>
    <property type="match status" value="1"/>
</dbReference>
<dbReference type="PANTHER" id="PTHR43712:SF2">
    <property type="entry name" value="O-METHYLTRANSFERASE CICE"/>
    <property type="match status" value="1"/>
</dbReference>
<dbReference type="Gene3D" id="3.40.50.150">
    <property type="entry name" value="Vaccinia Virus protein VP39"/>
    <property type="match status" value="1"/>
</dbReference>
<dbReference type="SUPFAM" id="SSF53335">
    <property type="entry name" value="S-adenosyl-L-methionine-dependent methyltransferases"/>
    <property type="match status" value="1"/>
</dbReference>
<evidence type="ECO:0000256" key="3">
    <source>
        <dbReference type="ARBA" id="ARBA00022691"/>
    </source>
</evidence>
<dbReference type="PIRSF" id="PIRSF005739">
    <property type="entry name" value="O-mtase"/>
    <property type="match status" value="1"/>
</dbReference>
<dbReference type="Gene3D" id="1.10.10.10">
    <property type="entry name" value="Winged helix-like DNA-binding domain superfamily/Winged helix DNA-binding domain"/>
    <property type="match status" value="1"/>
</dbReference>
<dbReference type="AlphaFoldDB" id="A0A0S4LFY5"/>
<keyword evidence="2 7" id="KW-0808">Transferase</keyword>
<dbReference type="InterPro" id="IPR016461">
    <property type="entry name" value="COMT-like"/>
</dbReference>
<feature type="domain" description="O-methyltransferase dimerisation" evidence="6">
    <location>
        <begin position="20"/>
        <end position="92"/>
    </location>
</feature>
<protein>
    <submittedName>
        <fullName evidence="7">Putative O-methyltransferase, family 2</fullName>
        <ecNumber evidence="7">2.1.1.-</ecNumber>
    </submittedName>
</protein>
<gene>
    <name evidence="7" type="ORF">COMA1_20334</name>
</gene>
<name>A0A0S4LFY5_9BACT</name>
<keyword evidence="3" id="KW-0949">S-adenosyl-L-methionine</keyword>
<dbReference type="InterPro" id="IPR029063">
    <property type="entry name" value="SAM-dependent_MTases_sf"/>
</dbReference>
<evidence type="ECO:0000313" key="8">
    <source>
        <dbReference type="Proteomes" id="UP000199032"/>
    </source>
</evidence>
<dbReference type="EMBL" id="CZQA01000008">
    <property type="protein sequence ID" value="CUS35549.1"/>
    <property type="molecule type" value="Genomic_DNA"/>
</dbReference>
<dbReference type="SUPFAM" id="SSF46785">
    <property type="entry name" value="Winged helix' DNA-binding domain"/>
    <property type="match status" value="1"/>
</dbReference>
<dbReference type="InterPro" id="IPR001077">
    <property type="entry name" value="COMT_C"/>
</dbReference>
<dbReference type="PANTHER" id="PTHR43712">
    <property type="entry name" value="PUTATIVE (AFU_ORTHOLOGUE AFUA_4G14580)-RELATED"/>
    <property type="match status" value="1"/>
</dbReference>
<evidence type="ECO:0000259" key="6">
    <source>
        <dbReference type="Pfam" id="PF08100"/>
    </source>
</evidence>
<dbReference type="Pfam" id="PF08100">
    <property type="entry name" value="Dimerisation"/>
    <property type="match status" value="1"/>
</dbReference>
<organism evidence="7 8">
    <name type="scientific">Candidatus Nitrospira nitrosa</name>
    <dbReference type="NCBI Taxonomy" id="1742972"/>
    <lineage>
        <taxon>Bacteria</taxon>
        <taxon>Pseudomonadati</taxon>
        <taxon>Nitrospirota</taxon>
        <taxon>Nitrospiria</taxon>
        <taxon>Nitrospirales</taxon>
        <taxon>Nitrospiraceae</taxon>
        <taxon>Nitrospira</taxon>
    </lineage>
</organism>
<feature type="active site" description="Proton acceptor" evidence="4">
    <location>
        <position position="243"/>
    </location>
</feature>
<dbReference type="GO" id="GO:0032259">
    <property type="term" value="P:methylation"/>
    <property type="evidence" value="ECO:0007669"/>
    <property type="project" value="UniProtKB-KW"/>
</dbReference>
<dbReference type="GO" id="GO:0046983">
    <property type="term" value="F:protein dimerization activity"/>
    <property type="evidence" value="ECO:0007669"/>
    <property type="project" value="InterPro"/>
</dbReference>
<keyword evidence="1 7" id="KW-0489">Methyltransferase</keyword>
<keyword evidence="8" id="KW-1185">Reference proteome</keyword>
<dbReference type="STRING" id="1742972.COMA1_20334"/>
<evidence type="ECO:0000256" key="1">
    <source>
        <dbReference type="ARBA" id="ARBA00022603"/>
    </source>
</evidence>
<dbReference type="InterPro" id="IPR012967">
    <property type="entry name" value="COMT_dimerisation"/>
</dbReference>
<evidence type="ECO:0000259" key="5">
    <source>
        <dbReference type="Pfam" id="PF00891"/>
    </source>
</evidence>
<reference evidence="7 8" key="1">
    <citation type="submission" date="2015-10" db="EMBL/GenBank/DDBJ databases">
        <authorList>
            <person name="Gilbert D.G."/>
        </authorList>
    </citation>
    <scope>NUCLEOTIDE SEQUENCE [LARGE SCALE GENOMIC DNA]</scope>
    <source>
        <strain evidence="7">COMA1</strain>
    </source>
</reference>
<dbReference type="GO" id="GO:0008171">
    <property type="term" value="F:O-methyltransferase activity"/>
    <property type="evidence" value="ECO:0007669"/>
    <property type="project" value="InterPro"/>
</dbReference>
<dbReference type="InterPro" id="IPR036390">
    <property type="entry name" value="WH_DNA-bd_sf"/>
</dbReference>